<evidence type="ECO:0000256" key="1">
    <source>
        <dbReference type="SAM" id="Coils"/>
    </source>
</evidence>
<evidence type="ECO:0000313" key="3">
    <source>
        <dbReference type="EMBL" id="CUI01714.1"/>
    </source>
</evidence>
<dbReference type="InterPro" id="IPR011111">
    <property type="entry name" value="Plasmid_RepB"/>
</dbReference>
<evidence type="ECO:0000259" key="2">
    <source>
        <dbReference type="Pfam" id="PF07506"/>
    </source>
</evidence>
<dbReference type="AlphaFoldDB" id="A0A0N7M583"/>
<dbReference type="GO" id="GO:0007059">
    <property type="term" value="P:chromosome segregation"/>
    <property type="evidence" value="ECO:0007669"/>
    <property type="project" value="TreeGrafter"/>
</dbReference>
<sequence length="299" mass="34265">MKGSKQKKQITLAFEKEFVRVPLRRIYPLYVVQKGTKETVKYRQVAASVEEIGLVEPLVVTADKSDPGNYMLLDGHLRHAILQDLGKRDALCQISTDDEAYTYNKRISRLAIIQEHKMILMALKRGVPEERLARALNINIKTLQEKRRLLDGICPEAAELLKDKQVTLTGFRVLKKMKPLRQIEAAELMVTMNKFTVNYAKSLLAATPESQLVNPEKPKAAKGVSRQQLELMERESANLERELRLVEDTYGSDHLDLVLARGYVSKLIKNPRIVRYIEMHHTEFLPEFEKVTETEALTL</sequence>
<dbReference type="CDD" id="cd16387">
    <property type="entry name" value="ParB_N_Srx"/>
    <property type="match status" value="1"/>
</dbReference>
<dbReference type="GO" id="GO:0005694">
    <property type="term" value="C:chromosome"/>
    <property type="evidence" value="ECO:0007669"/>
    <property type="project" value="TreeGrafter"/>
</dbReference>
<dbReference type="SUPFAM" id="SSF110849">
    <property type="entry name" value="ParB/Sulfiredoxin"/>
    <property type="match status" value="1"/>
</dbReference>
<dbReference type="Pfam" id="PF07506">
    <property type="entry name" value="RepB"/>
    <property type="match status" value="1"/>
</dbReference>
<dbReference type="InterPro" id="IPR036086">
    <property type="entry name" value="ParB/Sulfiredoxin_sf"/>
</dbReference>
<dbReference type="EMBL" id="CYSR01000034">
    <property type="protein sequence ID" value="CUI01714.1"/>
    <property type="molecule type" value="Genomic_DNA"/>
</dbReference>
<gene>
    <name evidence="3" type="ORF">PHA8399_03860</name>
</gene>
<organism evidence="3 4">
    <name type="scientific">Leisingera aquaemixtae</name>
    <dbReference type="NCBI Taxonomy" id="1396826"/>
    <lineage>
        <taxon>Bacteria</taxon>
        <taxon>Pseudomonadati</taxon>
        <taxon>Pseudomonadota</taxon>
        <taxon>Alphaproteobacteria</taxon>
        <taxon>Rhodobacterales</taxon>
        <taxon>Roseobacteraceae</taxon>
        <taxon>Leisingera</taxon>
    </lineage>
</organism>
<dbReference type="PANTHER" id="PTHR33375">
    <property type="entry name" value="CHROMOSOME-PARTITIONING PROTEIN PARB-RELATED"/>
    <property type="match status" value="1"/>
</dbReference>
<feature type="coiled-coil region" evidence="1">
    <location>
        <begin position="222"/>
        <end position="249"/>
    </location>
</feature>
<dbReference type="PANTHER" id="PTHR33375:SF1">
    <property type="entry name" value="CHROMOSOME-PARTITIONING PROTEIN PARB-RELATED"/>
    <property type="match status" value="1"/>
</dbReference>
<dbReference type="Proteomes" id="UP000051326">
    <property type="component" value="Unassembled WGS sequence"/>
</dbReference>
<protein>
    <submittedName>
        <fullName evidence="3">RepB plasmid partitioning protein</fullName>
    </submittedName>
</protein>
<name>A0A0N7M583_9RHOB</name>
<reference evidence="3 4" key="1">
    <citation type="submission" date="2015-09" db="EMBL/GenBank/DDBJ databases">
        <authorList>
            <consortium name="Swine Surveillance"/>
        </authorList>
    </citation>
    <scope>NUCLEOTIDE SEQUENCE [LARGE SCALE GENOMIC DNA]</scope>
    <source>
        <strain evidence="3 4">CECT 8399</strain>
    </source>
</reference>
<dbReference type="Gene3D" id="1.10.10.2830">
    <property type="match status" value="1"/>
</dbReference>
<proteinExistence type="predicted"/>
<evidence type="ECO:0000313" key="4">
    <source>
        <dbReference type="Proteomes" id="UP000051326"/>
    </source>
</evidence>
<dbReference type="STRING" id="1396826.PHA8399_03860"/>
<accession>A0A0N7M583</accession>
<dbReference type="SUPFAM" id="SSF109709">
    <property type="entry name" value="KorB DNA-binding domain-like"/>
    <property type="match status" value="1"/>
</dbReference>
<feature type="domain" description="RepB plasmid partition" evidence="2">
    <location>
        <begin position="107"/>
        <end position="288"/>
    </location>
</feature>
<dbReference type="RefSeq" id="WP_058287711.1">
    <property type="nucleotide sequence ID" value="NZ_CYSR01000034.1"/>
</dbReference>
<keyword evidence="1" id="KW-0175">Coiled coil</keyword>
<dbReference type="Gene3D" id="3.90.1530.10">
    <property type="entry name" value="Conserved hypothetical protein from pyrococcus furiosus pfu- 392566-001, ParB domain"/>
    <property type="match status" value="1"/>
</dbReference>
<dbReference type="InterPro" id="IPR050336">
    <property type="entry name" value="Chromosome_partition/occlusion"/>
</dbReference>